<evidence type="ECO:0000256" key="7">
    <source>
        <dbReference type="SAM" id="SignalP"/>
    </source>
</evidence>
<dbReference type="InterPro" id="IPR028082">
    <property type="entry name" value="Peripla_BP_I"/>
</dbReference>
<dbReference type="RefSeq" id="WP_126823894.1">
    <property type="nucleotide sequence ID" value="NZ_JBHLWU010000002.1"/>
</dbReference>
<dbReference type="PANTHER" id="PTHR34296">
    <property type="entry name" value="TRANSCRIPTIONAL ACTIVATOR PROTEIN MED"/>
    <property type="match status" value="1"/>
</dbReference>
<organism evidence="9 10">
    <name type="scientific">Vagococcus entomophilus</name>
    <dbReference type="NCBI Taxonomy" id="1160095"/>
    <lineage>
        <taxon>Bacteria</taxon>
        <taxon>Bacillati</taxon>
        <taxon>Bacillota</taxon>
        <taxon>Bacilli</taxon>
        <taxon>Lactobacillales</taxon>
        <taxon>Enterococcaceae</taxon>
        <taxon>Vagococcus</taxon>
    </lineage>
</organism>
<dbReference type="EMBL" id="NGJZ01000002">
    <property type="protein sequence ID" value="RSU06859.1"/>
    <property type="molecule type" value="Genomic_DNA"/>
</dbReference>
<evidence type="ECO:0000256" key="4">
    <source>
        <dbReference type="ARBA" id="ARBA00022729"/>
    </source>
</evidence>
<dbReference type="OrthoDB" id="9784230at2"/>
<dbReference type="InterPro" id="IPR050957">
    <property type="entry name" value="BMP_lipoprotein"/>
</dbReference>
<dbReference type="Proteomes" id="UP000288669">
    <property type="component" value="Unassembled WGS sequence"/>
</dbReference>
<keyword evidence="10" id="KW-1185">Reference proteome</keyword>
<comment type="similarity">
    <text evidence="2">Belongs to the BMP lipoprotein family.</text>
</comment>
<dbReference type="CDD" id="cd06354">
    <property type="entry name" value="PBP1_PrnA-like"/>
    <property type="match status" value="1"/>
</dbReference>
<sequence>MKASKKLGLGIVSLVAVMSLAACGGSTKSSSTGKTDAAHSAALITDTNGVDDKSFNQSAWEGMKKWGKSEGLKEGKGGYAYFSSSSESDYKPNVDQAVAAGFKTIYGVGYLLKNTIEESASKNADTNFVIIDDVITGKKNVVSATFKDNESAYLAGIAAAKSTKTKQVGFIGGIEGEVIDRFEAGFKAGVKSVDASITVKSQYAGSFGAPDKGKTIAAAMYQSGSDIIYQAAGATGAGVFSEAKAINTQGDKTVWVIGVDRDQQADGSYTAKDGKKANFTLTSTVKGVNQAVVDINTQAKKDQFPGGKHLVYGLKENGVSLTDGQLSDTVKAAVKEAKEKIISGAITVPEKP</sequence>
<feature type="signal peptide" evidence="7">
    <location>
        <begin position="1"/>
        <end position="21"/>
    </location>
</feature>
<evidence type="ECO:0000256" key="5">
    <source>
        <dbReference type="ARBA" id="ARBA00023136"/>
    </source>
</evidence>
<accession>A0A430AG22</accession>
<protein>
    <submittedName>
        <fullName evidence="9">BMP family ABC transporter substrate-binding protein</fullName>
    </submittedName>
</protein>
<dbReference type="AlphaFoldDB" id="A0A430AG22"/>
<keyword evidence="4 7" id="KW-0732">Signal</keyword>
<evidence type="ECO:0000256" key="3">
    <source>
        <dbReference type="ARBA" id="ARBA00022475"/>
    </source>
</evidence>
<name>A0A430AG22_9ENTE</name>
<feature type="chain" id="PRO_5019444221" evidence="7">
    <location>
        <begin position="22"/>
        <end position="352"/>
    </location>
</feature>
<dbReference type="PROSITE" id="PS51257">
    <property type="entry name" value="PROKAR_LIPOPROTEIN"/>
    <property type="match status" value="1"/>
</dbReference>
<evidence type="ECO:0000259" key="8">
    <source>
        <dbReference type="Pfam" id="PF02608"/>
    </source>
</evidence>
<keyword evidence="5" id="KW-0472">Membrane</keyword>
<reference evidence="9 10" key="1">
    <citation type="submission" date="2017-05" db="EMBL/GenBank/DDBJ databases">
        <title>Vagococcus spp. assemblies.</title>
        <authorList>
            <person name="Gulvik C.A."/>
        </authorList>
    </citation>
    <scope>NUCLEOTIDE SEQUENCE [LARGE SCALE GENOMIC DNA]</scope>
    <source>
        <strain evidence="9 10">DSM 24756</strain>
    </source>
</reference>
<dbReference type="GO" id="GO:0005886">
    <property type="term" value="C:plasma membrane"/>
    <property type="evidence" value="ECO:0007669"/>
    <property type="project" value="UniProtKB-SubCell"/>
</dbReference>
<evidence type="ECO:0000256" key="2">
    <source>
        <dbReference type="ARBA" id="ARBA00008610"/>
    </source>
</evidence>
<dbReference type="Gene3D" id="3.40.50.2300">
    <property type="match status" value="2"/>
</dbReference>
<dbReference type="SUPFAM" id="SSF53822">
    <property type="entry name" value="Periplasmic binding protein-like I"/>
    <property type="match status" value="1"/>
</dbReference>
<proteinExistence type="inferred from homology"/>
<feature type="domain" description="ABC transporter substrate-binding protein PnrA-like" evidence="8">
    <location>
        <begin position="44"/>
        <end position="350"/>
    </location>
</feature>
<gene>
    <name evidence="9" type="ORF">CBF30_06240</name>
</gene>
<evidence type="ECO:0000256" key="1">
    <source>
        <dbReference type="ARBA" id="ARBA00004193"/>
    </source>
</evidence>
<keyword evidence="6" id="KW-0449">Lipoprotein</keyword>
<evidence type="ECO:0000313" key="10">
    <source>
        <dbReference type="Proteomes" id="UP000288669"/>
    </source>
</evidence>
<evidence type="ECO:0000313" key="9">
    <source>
        <dbReference type="EMBL" id="RSU06859.1"/>
    </source>
</evidence>
<comment type="subcellular location">
    <subcellularLocation>
        <location evidence="1">Cell membrane</location>
        <topology evidence="1">Lipid-anchor</topology>
    </subcellularLocation>
</comment>
<dbReference type="PANTHER" id="PTHR34296:SF2">
    <property type="entry name" value="ABC TRANSPORTER GUANOSINE-BINDING PROTEIN NUPN"/>
    <property type="match status" value="1"/>
</dbReference>
<keyword evidence="3" id="KW-1003">Cell membrane</keyword>
<dbReference type="InterPro" id="IPR003760">
    <property type="entry name" value="PnrA-like"/>
</dbReference>
<dbReference type="Pfam" id="PF02608">
    <property type="entry name" value="Bmp"/>
    <property type="match status" value="1"/>
</dbReference>
<comment type="caution">
    <text evidence="9">The sequence shown here is derived from an EMBL/GenBank/DDBJ whole genome shotgun (WGS) entry which is preliminary data.</text>
</comment>
<evidence type="ECO:0000256" key="6">
    <source>
        <dbReference type="ARBA" id="ARBA00023288"/>
    </source>
</evidence>